<feature type="compositionally biased region" description="Polar residues" evidence="1">
    <location>
        <begin position="296"/>
        <end position="314"/>
    </location>
</feature>
<feature type="compositionally biased region" description="Basic and acidic residues" evidence="1">
    <location>
        <begin position="592"/>
        <end position="613"/>
    </location>
</feature>
<proteinExistence type="predicted"/>
<feature type="region of interest" description="Disordered" evidence="1">
    <location>
        <begin position="585"/>
        <end position="624"/>
    </location>
</feature>
<gene>
    <name evidence="2" type="ORF">QBC37DRAFT_431152</name>
</gene>
<evidence type="ECO:0000256" key="1">
    <source>
        <dbReference type="SAM" id="MobiDB-lite"/>
    </source>
</evidence>
<feature type="compositionally biased region" description="Polar residues" evidence="1">
    <location>
        <begin position="504"/>
        <end position="514"/>
    </location>
</feature>
<feature type="region of interest" description="Disordered" evidence="1">
    <location>
        <begin position="792"/>
        <end position="812"/>
    </location>
</feature>
<evidence type="ECO:0000313" key="2">
    <source>
        <dbReference type="EMBL" id="KAK4208893.1"/>
    </source>
</evidence>
<feature type="region of interest" description="Disordered" evidence="1">
    <location>
        <begin position="493"/>
        <end position="556"/>
    </location>
</feature>
<feature type="compositionally biased region" description="Basic and acidic residues" evidence="1">
    <location>
        <begin position="717"/>
        <end position="730"/>
    </location>
</feature>
<organism evidence="2 3">
    <name type="scientific">Rhypophila decipiens</name>
    <dbReference type="NCBI Taxonomy" id="261697"/>
    <lineage>
        <taxon>Eukaryota</taxon>
        <taxon>Fungi</taxon>
        <taxon>Dikarya</taxon>
        <taxon>Ascomycota</taxon>
        <taxon>Pezizomycotina</taxon>
        <taxon>Sordariomycetes</taxon>
        <taxon>Sordariomycetidae</taxon>
        <taxon>Sordariales</taxon>
        <taxon>Naviculisporaceae</taxon>
        <taxon>Rhypophila</taxon>
    </lineage>
</organism>
<name>A0AAN6XXS8_9PEZI</name>
<reference evidence="2" key="2">
    <citation type="submission" date="2023-05" db="EMBL/GenBank/DDBJ databases">
        <authorList>
            <consortium name="Lawrence Berkeley National Laboratory"/>
            <person name="Steindorff A."/>
            <person name="Hensen N."/>
            <person name="Bonometti L."/>
            <person name="Westerberg I."/>
            <person name="Brannstrom I.O."/>
            <person name="Guillou S."/>
            <person name="Cros-Aarteil S."/>
            <person name="Calhoun S."/>
            <person name="Haridas S."/>
            <person name="Kuo A."/>
            <person name="Mondo S."/>
            <person name="Pangilinan J."/>
            <person name="Riley R."/>
            <person name="Labutti K."/>
            <person name="Andreopoulos B."/>
            <person name="Lipzen A."/>
            <person name="Chen C."/>
            <person name="Yanf M."/>
            <person name="Daum C."/>
            <person name="Ng V."/>
            <person name="Clum A."/>
            <person name="Ohm R."/>
            <person name="Martin F."/>
            <person name="Silar P."/>
            <person name="Natvig D."/>
            <person name="Lalanne C."/>
            <person name="Gautier V."/>
            <person name="Ament-Velasquez S.L."/>
            <person name="Kruys A."/>
            <person name="Hutchinson M.I."/>
            <person name="Powell A.J."/>
            <person name="Barry K."/>
            <person name="Miller A.N."/>
            <person name="Grigoriev I.V."/>
            <person name="Debuchy R."/>
            <person name="Gladieux P."/>
            <person name="Thoren M.H."/>
            <person name="Johannesson H."/>
        </authorList>
    </citation>
    <scope>NUCLEOTIDE SEQUENCE</scope>
    <source>
        <strain evidence="2">PSN293</strain>
    </source>
</reference>
<evidence type="ECO:0000313" key="3">
    <source>
        <dbReference type="Proteomes" id="UP001301769"/>
    </source>
</evidence>
<feature type="region of interest" description="Disordered" evidence="1">
    <location>
        <begin position="173"/>
        <end position="215"/>
    </location>
</feature>
<feature type="compositionally biased region" description="Polar residues" evidence="1">
    <location>
        <begin position="524"/>
        <end position="540"/>
    </location>
</feature>
<comment type="caution">
    <text evidence="2">The sequence shown here is derived from an EMBL/GenBank/DDBJ whole genome shotgun (WGS) entry which is preliminary data.</text>
</comment>
<feature type="region of interest" description="Disordered" evidence="1">
    <location>
        <begin position="694"/>
        <end position="739"/>
    </location>
</feature>
<dbReference type="AlphaFoldDB" id="A0AAN6XXS8"/>
<accession>A0AAN6XXS8</accession>
<feature type="region of interest" description="Disordered" evidence="1">
    <location>
        <begin position="33"/>
        <end position="151"/>
    </location>
</feature>
<feature type="region of interest" description="Disordered" evidence="1">
    <location>
        <begin position="277"/>
        <end position="319"/>
    </location>
</feature>
<keyword evidence="3" id="KW-1185">Reference proteome</keyword>
<sequence length="931" mass="100891">MGKQYSIEDLISLRAKEVKGDILPHNPEIVEIFRRGSGSAESHPKPNNATKQKGDSSESSDEILFKGNKGRRANREAGREATTRQAAPRQPPVHDAVPVRETARELVRGEPTCEASRDSSQHSTVWKYRGRSDSEAGTAEPLPAPTGVPSQKQEGFQKFFKAVISPTHVRVTAGGRIVPNTRAPASPSRPTRGASPMDPQAVRDQAQPNPSMPPVGMHQPIAVWPQMISGYPNLQGMSMIPMQFSPHFTPGYSFPSIIGQPMMPQPSVLQPAVPQPVMSRVPTSHSTPDGAPRDVPSTTSVEPHGENATTNEPQDQIRITPPENFDRTRPFYINGQLVYPVTSPFPGSVGNQFMPVQMVGLPSGVSHNTAPGMTTQFPGSVTQVSSHGTGQMVAGPLPSAHTFPGVPAVQSRNVSVNGAPGTAPPASSIKMSEVTKKQIGVLKSSIKWCEDQLQYNRFQIDENNMRETLRKFEAERQLFEARYQAEVAEEEASARKAAGGTHVDVNSGQSSAMPSVNPKGAPHSAQNLAPAQTTTANPPVSAQPAKAQKADLANTQWTPVFDDKSISESDMERRACLSVDAARAPPFLPRADPSELTEHSLESREAAKEEYFGRRSRHQSRGSANGRLQIPYLLGALPTGVNPRTAQDQDYVYTRPLTDDELRARYLYWGKAPKAVMQGLPKFDGKHFYPPSPVKEDATVSEDAEANYRPPSSRRPLHYDVRGTKSDLDPFRPTTPTQTYESSRAMFASEDGYALGRHARTTSMETEIYIPSEKSSKECSTETAAGCSAAGVEAPNEAPNESECASTSVSIGEKRSEKGAIWPMLKKSSTSSAVSSTTAQGYLPQYVGYAAASLSPSMVRQMTSPARETMAGKPFNIADNIDGIPPHLSPVAEKRGENLPPVSPITAVEERLKRMSLESPRRHDVGAAFHV</sequence>
<dbReference type="EMBL" id="MU858224">
    <property type="protein sequence ID" value="KAK4208893.1"/>
    <property type="molecule type" value="Genomic_DNA"/>
</dbReference>
<feature type="compositionally biased region" description="Basic and acidic residues" evidence="1">
    <location>
        <begin position="73"/>
        <end position="82"/>
    </location>
</feature>
<protein>
    <submittedName>
        <fullName evidence="2">Uncharacterized protein</fullName>
    </submittedName>
</protein>
<reference evidence="2" key="1">
    <citation type="journal article" date="2023" name="Mol. Phylogenet. Evol.">
        <title>Genome-scale phylogeny and comparative genomics of the fungal order Sordariales.</title>
        <authorList>
            <person name="Hensen N."/>
            <person name="Bonometti L."/>
            <person name="Westerberg I."/>
            <person name="Brannstrom I.O."/>
            <person name="Guillou S."/>
            <person name="Cros-Aarteil S."/>
            <person name="Calhoun S."/>
            <person name="Haridas S."/>
            <person name="Kuo A."/>
            <person name="Mondo S."/>
            <person name="Pangilinan J."/>
            <person name="Riley R."/>
            <person name="LaButti K."/>
            <person name="Andreopoulos B."/>
            <person name="Lipzen A."/>
            <person name="Chen C."/>
            <person name="Yan M."/>
            <person name="Daum C."/>
            <person name="Ng V."/>
            <person name="Clum A."/>
            <person name="Steindorff A."/>
            <person name="Ohm R.A."/>
            <person name="Martin F."/>
            <person name="Silar P."/>
            <person name="Natvig D.O."/>
            <person name="Lalanne C."/>
            <person name="Gautier V."/>
            <person name="Ament-Velasquez S.L."/>
            <person name="Kruys A."/>
            <person name="Hutchinson M.I."/>
            <person name="Powell A.J."/>
            <person name="Barry K."/>
            <person name="Miller A.N."/>
            <person name="Grigoriev I.V."/>
            <person name="Debuchy R."/>
            <person name="Gladieux P."/>
            <person name="Hiltunen Thoren M."/>
            <person name="Johannesson H."/>
        </authorList>
    </citation>
    <scope>NUCLEOTIDE SEQUENCE</scope>
    <source>
        <strain evidence="2">PSN293</strain>
    </source>
</reference>
<feature type="compositionally biased region" description="Basic and acidic residues" evidence="1">
    <location>
        <begin position="97"/>
        <end position="108"/>
    </location>
</feature>
<dbReference type="Proteomes" id="UP001301769">
    <property type="component" value="Unassembled WGS sequence"/>
</dbReference>